<evidence type="ECO:0000313" key="10">
    <source>
        <dbReference type="Proteomes" id="UP000245934"/>
    </source>
</evidence>
<evidence type="ECO:0000256" key="6">
    <source>
        <dbReference type="ARBA" id="ARBA00023136"/>
    </source>
</evidence>
<organism evidence="9 10">
    <name type="scientific">Methanospirillum stamsii</name>
    <dbReference type="NCBI Taxonomy" id="1277351"/>
    <lineage>
        <taxon>Archaea</taxon>
        <taxon>Methanobacteriati</taxon>
        <taxon>Methanobacteriota</taxon>
        <taxon>Stenosarchaea group</taxon>
        <taxon>Methanomicrobia</taxon>
        <taxon>Methanomicrobiales</taxon>
        <taxon>Methanospirillaceae</taxon>
        <taxon>Methanospirillum</taxon>
    </lineage>
</organism>
<dbReference type="PRINTS" id="PR01035">
    <property type="entry name" value="TCRTETA"/>
</dbReference>
<dbReference type="AlphaFoldDB" id="A0A2V2NDI8"/>
<protein>
    <submittedName>
        <fullName evidence="9">MFS transporter</fullName>
    </submittedName>
</protein>
<keyword evidence="5 7" id="KW-1133">Transmembrane helix</keyword>
<feature type="transmembrane region" description="Helical" evidence="7">
    <location>
        <begin position="83"/>
        <end position="100"/>
    </location>
</feature>
<proteinExistence type="predicted"/>
<feature type="transmembrane region" description="Helical" evidence="7">
    <location>
        <begin position="213"/>
        <end position="238"/>
    </location>
</feature>
<feature type="transmembrane region" description="Helical" evidence="7">
    <location>
        <begin position="366"/>
        <end position="384"/>
    </location>
</feature>
<dbReference type="InterPro" id="IPR020846">
    <property type="entry name" value="MFS_dom"/>
</dbReference>
<dbReference type="Gene3D" id="1.20.1250.20">
    <property type="entry name" value="MFS general substrate transporter like domains"/>
    <property type="match status" value="1"/>
</dbReference>
<dbReference type="Pfam" id="PF07690">
    <property type="entry name" value="MFS_1"/>
    <property type="match status" value="2"/>
</dbReference>
<evidence type="ECO:0000256" key="3">
    <source>
        <dbReference type="ARBA" id="ARBA00022475"/>
    </source>
</evidence>
<feature type="transmembrane region" description="Helical" evidence="7">
    <location>
        <begin position="141"/>
        <end position="160"/>
    </location>
</feature>
<evidence type="ECO:0000256" key="1">
    <source>
        <dbReference type="ARBA" id="ARBA00004651"/>
    </source>
</evidence>
<gene>
    <name evidence="9" type="ORF">DLD82_03475</name>
</gene>
<evidence type="ECO:0000256" key="4">
    <source>
        <dbReference type="ARBA" id="ARBA00022692"/>
    </source>
</evidence>
<dbReference type="PANTHER" id="PTHR23517">
    <property type="entry name" value="RESISTANCE PROTEIN MDTM, PUTATIVE-RELATED-RELATED"/>
    <property type="match status" value="1"/>
</dbReference>
<dbReference type="Proteomes" id="UP000245934">
    <property type="component" value="Unassembled WGS sequence"/>
</dbReference>
<feature type="transmembrane region" description="Helical" evidence="7">
    <location>
        <begin position="51"/>
        <end position="71"/>
    </location>
</feature>
<dbReference type="PROSITE" id="PS50850">
    <property type="entry name" value="MFS"/>
    <property type="match status" value="1"/>
</dbReference>
<evidence type="ECO:0000259" key="8">
    <source>
        <dbReference type="PROSITE" id="PS50850"/>
    </source>
</evidence>
<reference evidence="9 10" key="1">
    <citation type="submission" date="2018-05" db="EMBL/GenBank/DDBJ databases">
        <title>Draft genome of Methanospirillum stamsii Pt1.</title>
        <authorList>
            <person name="Dueholm M.S."/>
            <person name="Nielsen P.H."/>
            <person name="Bakmann L.F."/>
            <person name="Otzen D.E."/>
        </authorList>
    </citation>
    <scope>NUCLEOTIDE SEQUENCE [LARGE SCALE GENOMIC DNA]</scope>
    <source>
        <strain evidence="9 10">Pt1</strain>
    </source>
</reference>
<dbReference type="GO" id="GO:0022857">
    <property type="term" value="F:transmembrane transporter activity"/>
    <property type="evidence" value="ECO:0007669"/>
    <property type="project" value="InterPro"/>
</dbReference>
<dbReference type="CDD" id="cd17325">
    <property type="entry name" value="MFS_MdtG_SLC18_like"/>
    <property type="match status" value="1"/>
</dbReference>
<feature type="transmembrane region" description="Helical" evidence="7">
    <location>
        <begin position="303"/>
        <end position="325"/>
    </location>
</feature>
<dbReference type="GO" id="GO:0005886">
    <property type="term" value="C:plasma membrane"/>
    <property type="evidence" value="ECO:0007669"/>
    <property type="project" value="UniProtKB-SubCell"/>
</dbReference>
<feature type="transmembrane region" description="Helical" evidence="7">
    <location>
        <begin position="278"/>
        <end position="297"/>
    </location>
</feature>
<feature type="transmembrane region" description="Helical" evidence="7">
    <location>
        <begin position="337"/>
        <end position="360"/>
    </location>
</feature>
<evidence type="ECO:0000313" key="9">
    <source>
        <dbReference type="EMBL" id="PWR75656.1"/>
    </source>
</evidence>
<dbReference type="SUPFAM" id="SSF103473">
    <property type="entry name" value="MFS general substrate transporter"/>
    <property type="match status" value="1"/>
</dbReference>
<accession>A0A2V2NDI8</accession>
<dbReference type="Gene3D" id="1.20.1720.10">
    <property type="entry name" value="Multidrug resistance protein D"/>
    <property type="match status" value="1"/>
</dbReference>
<feature type="transmembrane region" description="Helical" evidence="7">
    <location>
        <begin position="112"/>
        <end position="129"/>
    </location>
</feature>
<keyword evidence="3" id="KW-1003">Cell membrane</keyword>
<evidence type="ECO:0000256" key="2">
    <source>
        <dbReference type="ARBA" id="ARBA00022448"/>
    </source>
</evidence>
<feature type="domain" description="Major facilitator superfamily (MFS) profile" evidence="8">
    <location>
        <begin position="17"/>
        <end position="390"/>
    </location>
</feature>
<evidence type="ECO:0000256" key="5">
    <source>
        <dbReference type="ARBA" id="ARBA00022989"/>
    </source>
</evidence>
<dbReference type="InterPro" id="IPR036259">
    <property type="entry name" value="MFS_trans_sf"/>
</dbReference>
<dbReference type="InterPro" id="IPR050171">
    <property type="entry name" value="MFS_Transporters"/>
</dbReference>
<keyword evidence="10" id="KW-1185">Reference proteome</keyword>
<name>A0A2V2NDI8_9EURY</name>
<comment type="subcellular location">
    <subcellularLocation>
        <location evidence="1">Cell membrane</location>
        <topology evidence="1">Multi-pass membrane protein</topology>
    </subcellularLocation>
</comment>
<keyword evidence="2" id="KW-0813">Transport</keyword>
<evidence type="ECO:0000256" key="7">
    <source>
        <dbReference type="SAM" id="Phobius"/>
    </source>
</evidence>
<dbReference type="RefSeq" id="WP_109939721.1">
    <property type="nucleotide sequence ID" value="NZ_CP176366.1"/>
</dbReference>
<dbReference type="GeneID" id="97609421"/>
<sequence length="393" mass="41741">MDSIDSSTGSGRDQRSVFTSLYAAVFSTMLGIGIVVPLLPRYAEMLGASGFGIGMIFSSFAISRACAMPFFGRFSDVKGRRKFIITGLFLYLVFSLLYVPAGSVLELSGIRFFQGIASAMVFPIAMAYIGDIAPKGMEGMYLGSFTSSLFLGMGFGPLLGGVLTDYAGMDTAFIVMAGLTGVALVTCVFFLPEHSGSSGKPKPFLHLVLHPGLRIPFLYQLMNAFANGTFMVFLPVIAAHIGNLSTGETGLVISISILSTALLQKICGTLADRFDKHFLIAMGCIIVAVALALVPGFEGLFPYVLFALLMGVGGGISIPAMYALVTITGREVGQGSAMGTINMVMSIGMILSPLICGMIMDEIGISSVFYFSAVIVILSIPVYLSRVDFRICR</sequence>
<keyword evidence="6 7" id="KW-0472">Membrane</keyword>
<feature type="transmembrane region" description="Helical" evidence="7">
    <location>
        <begin position="21"/>
        <end position="39"/>
    </location>
</feature>
<dbReference type="InterPro" id="IPR001958">
    <property type="entry name" value="Tet-R_TetA/multi-R_MdtG-like"/>
</dbReference>
<feature type="transmembrane region" description="Helical" evidence="7">
    <location>
        <begin position="250"/>
        <end position="271"/>
    </location>
</feature>
<comment type="caution">
    <text evidence="9">The sequence shown here is derived from an EMBL/GenBank/DDBJ whole genome shotgun (WGS) entry which is preliminary data.</text>
</comment>
<keyword evidence="4 7" id="KW-0812">Transmembrane</keyword>
<feature type="transmembrane region" description="Helical" evidence="7">
    <location>
        <begin position="172"/>
        <end position="192"/>
    </location>
</feature>
<dbReference type="EMBL" id="QGMZ01000008">
    <property type="protein sequence ID" value="PWR75656.1"/>
    <property type="molecule type" value="Genomic_DNA"/>
</dbReference>
<dbReference type="InterPro" id="IPR011701">
    <property type="entry name" value="MFS"/>
</dbReference>
<dbReference type="OrthoDB" id="117970at2157"/>